<dbReference type="GO" id="GO:0016020">
    <property type="term" value="C:membrane"/>
    <property type="evidence" value="ECO:0007669"/>
    <property type="project" value="UniProtKB-UniRule"/>
</dbReference>
<feature type="domain" description="OmpA-like" evidence="2">
    <location>
        <begin position="86"/>
        <end position="200"/>
    </location>
</feature>
<gene>
    <name evidence="3" type="ORF">DGMP_18100</name>
</gene>
<evidence type="ECO:0000256" key="1">
    <source>
        <dbReference type="PROSITE-ProRule" id="PRU00473"/>
    </source>
</evidence>
<evidence type="ECO:0000313" key="3">
    <source>
        <dbReference type="EMBL" id="BCL61117.1"/>
    </source>
</evidence>
<dbReference type="AlphaFoldDB" id="A0A8D5JM15"/>
<evidence type="ECO:0000259" key="2">
    <source>
        <dbReference type="PROSITE" id="PS51123"/>
    </source>
</evidence>
<name>A0A8D5JM15_9BACT</name>
<dbReference type="PANTHER" id="PTHR30329">
    <property type="entry name" value="STATOR ELEMENT OF FLAGELLAR MOTOR COMPLEX"/>
    <property type="match status" value="1"/>
</dbReference>
<proteinExistence type="predicted"/>
<reference evidence="3" key="1">
    <citation type="submission" date="2020-09" db="EMBL/GenBank/DDBJ databases">
        <title>Desulfogranum mesoprofundum gen. nov., sp. nov., a novel mesophilic, sulfate-reducing chemolithoautotroph isolated from a deep-sea hydrothermal vent chimney in the Suiyo Seamount.</title>
        <authorList>
            <person name="Hashimoto Y."/>
            <person name="Nakagawa S."/>
        </authorList>
    </citation>
    <scope>NUCLEOTIDE SEQUENCE</scope>
    <source>
        <strain evidence="3">KT2</strain>
    </source>
</reference>
<dbReference type="PROSITE" id="PS51257">
    <property type="entry name" value="PROKAR_LIPOPROTEIN"/>
    <property type="match status" value="1"/>
</dbReference>
<keyword evidence="4" id="KW-1185">Reference proteome</keyword>
<dbReference type="CDD" id="cd07185">
    <property type="entry name" value="OmpA_C-like"/>
    <property type="match status" value="1"/>
</dbReference>
<dbReference type="PANTHER" id="PTHR30329:SF21">
    <property type="entry name" value="LIPOPROTEIN YIAD-RELATED"/>
    <property type="match status" value="1"/>
</dbReference>
<dbReference type="InterPro" id="IPR050330">
    <property type="entry name" value="Bact_OuterMem_StrucFunc"/>
</dbReference>
<accession>A0A8D5JM15</accession>
<dbReference type="EMBL" id="AP024086">
    <property type="protein sequence ID" value="BCL61117.1"/>
    <property type="molecule type" value="Genomic_DNA"/>
</dbReference>
<dbReference type="KEGG" id="dbk:DGMP_18100"/>
<dbReference type="Pfam" id="PF00691">
    <property type="entry name" value="OmpA"/>
    <property type="match status" value="1"/>
</dbReference>
<organism evidence="3 4">
    <name type="scientific">Desulfomarina profundi</name>
    <dbReference type="NCBI Taxonomy" id="2772557"/>
    <lineage>
        <taxon>Bacteria</taxon>
        <taxon>Pseudomonadati</taxon>
        <taxon>Thermodesulfobacteriota</taxon>
        <taxon>Desulfobulbia</taxon>
        <taxon>Desulfobulbales</taxon>
        <taxon>Desulfobulbaceae</taxon>
        <taxon>Desulfomarina</taxon>
    </lineage>
</organism>
<keyword evidence="1" id="KW-0472">Membrane</keyword>
<dbReference type="Proteomes" id="UP000826725">
    <property type="component" value="Chromosome"/>
</dbReference>
<dbReference type="PROSITE" id="PS51123">
    <property type="entry name" value="OMPA_2"/>
    <property type="match status" value="1"/>
</dbReference>
<evidence type="ECO:0000313" key="4">
    <source>
        <dbReference type="Proteomes" id="UP000826725"/>
    </source>
</evidence>
<dbReference type="RefSeq" id="WP_329955702.1">
    <property type="nucleotide sequence ID" value="NZ_AP024086.1"/>
</dbReference>
<dbReference type="InterPro" id="IPR006665">
    <property type="entry name" value="OmpA-like"/>
</dbReference>
<protein>
    <recommendedName>
        <fullName evidence="2">OmpA-like domain-containing protein</fullName>
    </recommendedName>
</protein>
<sequence>MKIKFFVILAIFALLLGCAPKENIIVLSKSDNGSVGALKIDSTDGNSVILDQPDMAVITDADETELPAPVHIDSAETTALFQEALAVHPLMPKSFLLYFESNSPQINSSSLKMIEKIISAIKERNSHDIAVIGHTDRTGDDAYNRTLSQKRAQSVYDILISKGIKKEDITMSYHGEGNLLVPTADNIAEPANRRVEVMVR</sequence>